<dbReference type="Pfam" id="PF07228">
    <property type="entry name" value="SpoIIE"/>
    <property type="match status" value="1"/>
</dbReference>
<accession>A0A7K0CJP9</accession>
<feature type="domain" description="PPM-type phosphatase" evidence="2">
    <location>
        <begin position="144"/>
        <end position="347"/>
    </location>
</feature>
<dbReference type="InterPro" id="IPR001932">
    <property type="entry name" value="PPM-type_phosphatase-like_dom"/>
</dbReference>
<organism evidence="3 4">
    <name type="scientific">Streptomyces smaragdinus</name>
    <dbReference type="NCBI Taxonomy" id="2585196"/>
    <lineage>
        <taxon>Bacteria</taxon>
        <taxon>Bacillati</taxon>
        <taxon>Actinomycetota</taxon>
        <taxon>Actinomycetes</taxon>
        <taxon>Kitasatosporales</taxon>
        <taxon>Streptomycetaceae</taxon>
        <taxon>Streptomyces</taxon>
    </lineage>
</organism>
<dbReference type="Gene3D" id="3.60.40.10">
    <property type="entry name" value="PPM-type phosphatase domain"/>
    <property type="match status" value="1"/>
</dbReference>
<evidence type="ECO:0000256" key="1">
    <source>
        <dbReference type="ARBA" id="ARBA00022801"/>
    </source>
</evidence>
<dbReference type="GO" id="GO:0016791">
    <property type="term" value="F:phosphatase activity"/>
    <property type="evidence" value="ECO:0007669"/>
    <property type="project" value="TreeGrafter"/>
</dbReference>
<dbReference type="PANTHER" id="PTHR43156:SF2">
    <property type="entry name" value="STAGE II SPORULATION PROTEIN E"/>
    <property type="match status" value="1"/>
</dbReference>
<protein>
    <recommendedName>
        <fullName evidence="2">PPM-type phosphatase domain-containing protein</fullName>
    </recommendedName>
</protein>
<dbReference type="OrthoDB" id="3210173at2"/>
<sequence length="369" mass="38312">MTRARTWLRGPACWMLLALTLCTLLGALNLRVAQGHATGVVLLGPVVACLRLGPRPTAAVAGWALLIATAPATTAPLWPELYGSLDAGFPLRTAALCAACGLAVYAAAQHTALRASLAQVTRVAAAAQSAIMRPLPPCAGGVSFAVRERAAVRQSAFCGDVYAAVETPFGVRLLVADVSGHSLDTIRPAAAVVAGFRDLAASAPTLTELARALDTRLLPELGPEDFVTAVFAEFDAGEVTLVNCGHPAPVRKGGGRVRLLEPHAVSPPLGLHPSPEAYRFRFQGGDRLLFYTDGLTDAAADGPPLPLLELAGRALGEPLAADALARLEKLAGGGRRTDDLLLVLCQPVDDTAAHSTTISTGMLPRVARE</sequence>
<reference evidence="3 4" key="1">
    <citation type="submission" date="2019-10" db="EMBL/GenBank/DDBJ databases">
        <title>Streptomyces smaragdinus sp. nov. and Streptomyces fabii sp. nov., isolated from the gut of fungus growing-termite Macrotermes natalensis.</title>
        <authorList>
            <person name="Schwitalla J."/>
            <person name="Benndorf R."/>
            <person name="Martin K."/>
            <person name="De Beer W."/>
            <person name="Kaster A.-K."/>
            <person name="Vollmers J."/>
            <person name="Poulsen M."/>
            <person name="Beemelmanns C."/>
        </authorList>
    </citation>
    <scope>NUCLEOTIDE SEQUENCE [LARGE SCALE GENOMIC DNA]</scope>
    <source>
        <strain evidence="3 4">RB5</strain>
    </source>
</reference>
<dbReference type="SUPFAM" id="SSF81606">
    <property type="entry name" value="PP2C-like"/>
    <property type="match status" value="1"/>
</dbReference>
<evidence type="ECO:0000313" key="3">
    <source>
        <dbReference type="EMBL" id="MQY13715.1"/>
    </source>
</evidence>
<dbReference type="EMBL" id="WEGJ01000015">
    <property type="protein sequence ID" value="MQY13715.1"/>
    <property type="molecule type" value="Genomic_DNA"/>
</dbReference>
<proteinExistence type="predicted"/>
<dbReference type="InterPro" id="IPR036457">
    <property type="entry name" value="PPM-type-like_dom_sf"/>
</dbReference>
<dbReference type="AlphaFoldDB" id="A0A7K0CJP9"/>
<keyword evidence="1" id="KW-0378">Hydrolase</keyword>
<gene>
    <name evidence="3" type="ORF">SRB5_38660</name>
</gene>
<name>A0A7K0CJP9_9ACTN</name>
<evidence type="ECO:0000259" key="2">
    <source>
        <dbReference type="SMART" id="SM00331"/>
    </source>
</evidence>
<comment type="caution">
    <text evidence="3">The sequence shown here is derived from an EMBL/GenBank/DDBJ whole genome shotgun (WGS) entry which is preliminary data.</text>
</comment>
<dbReference type="SMART" id="SM00331">
    <property type="entry name" value="PP2C_SIG"/>
    <property type="match status" value="1"/>
</dbReference>
<dbReference type="PANTHER" id="PTHR43156">
    <property type="entry name" value="STAGE II SPORULATION PROTEIN E-RELATED"/>
    <property type="match status" value="1"/>
</dbReference>
<dbReference type="InterPro" id="IPR052016">
    <property type="entry name" value="Bact_Sigma-Reg"/>
</dbReference>
<evidence type="ECO:0000313" key="4">
    <source>
        <dbReference type="Proteomes" id="UP000466345"/>
    </source>
</evidence>
<dbReference type="RefSeq" id="WP_153453720.1">
    <property type="nucleotide sequence ID" value="NZ_WEGJ01000015.1"/>
</dbReference>
<dbReference type="Proteomes" id="UP000466345">
    <property type="component" value="Unassembled WGS sequence"/>
</dbReference>
<keyword evidence="4" id="KW-1185">Reference proteome</keyword>